<keyword evidence="8" id="KW-1185">Reference proteome</keyword>
<dbReference type="PROSITE" id="PS00211">
    <property type="entry name" value="ABC_TRANSPORTER_1"/>
    <property type="match status" value="1"/>
</dbReference>
<dbReference type="Gene3D" id="1.20.120.520">
    <property type="entry name" value="nmb1532 protein domain like"/>
    <property type="match status" value="1"/>
</dbReference>
<dbReference type="AlphaFoldDB" id="A0A1H6SSU3"/>
<dbReference type="SMART" id="SM00382">
    <property type="entry name" value="AAA"/>
    <property type="match status" value="1"/>
</dbReference>
<dbReference type="EMBL" id="FNYH01000008">
    <property type="protein sequence ID" value="SEI70841.1"/>
    <property type="molecule type" value="Genomic_DNA"/>
</dbReference>
<dbReference type="GO" id="GO:0015807">
    <property type="term" value="P:L-amino acid transport"/>
    <property type="evidence" value="ECO:0007669"/>
    <property type="project" value="TreeGrafter"/>
</dbReference>
<dbReference type="PANTHER" id="PTHR43820:SF4">
    <property type="entry name" value="HIGH-AFFINITY BRANCHED-CHAIN AMINO ACID TRANSPORT ATP-BINDING PROTEIN LIVF"/>
    <property type="match status" value="1"/>
</dbReference>
<proteinExistence type="inferred from homology"/>
<dbReference type="PROSITE" id="PS50893">
    <property type="entry name" value="ABC_TRANSPORTER_2"/>
    <property type="match status" value="1"/>
</dbReference>
<evidence type="ECO:0000256" key="3">
    <source>
        <dbReference type="ARBA" id="ARBA00022741"/>
    </source>
</evidence>
<organism evidence="7 8">
    <name type="scientific">Allopseudospirillum japonicum</name>
    <dbReference type="NCBI Taxonomy" id="64971"/>
    <lineage>
        <taxon>Bacteria</taxon>
        <taxon>Pseudomonadati</taxon>
        <taxon>Pseudomonadota</taxon>
        <taxon>Gammaproteobacteria</taxon>
        <taxon>Oceanospirillales</taxon>
        <taxon>Oceanospirillaceae</taxon>
        <taxon>Allopseudospirillum</taxon>
    </lineage>
</organism>
<dbReference type="STRING" id="64971.SAMN05421831_10832"/>
<dbReference type="InterPro" id="IPR012312">
    <property type="entry name" value="Hemerythrin-like"/>
</dbReference>
<sequence length="458" mass="50942">MTTKTTSVSTDTNAQETTIKTIMREHLGLWHIIGILEQLQQEMNLQDTPPDVLLISTIFDYFEHFSNRVHSGPQEVLLYQRLNARCDDAREVIAKLEIGYQRGHDQLQQLRQLLETCAANFPEGRDTFSYELTGFILALRKHIKKEEGVIIPKARQYLTEEDWQAILHAKDQHQDPLFGTRVREEFKALRHRIVSLTPENLGGLGLAHVNPSSPASETSGVAPLLQLENINASYGRIQVLHSVNIEIQRGELVALVGANGAGKTTLLRTLSGLHQQDSGRILFASQDMHSVSADQRVHAGIVQVPEGRQVFKALSVEDNIQLGAYSRKDSPEAIRADLEHMYETFPILRQKRLQAAGTLSGGQQQMLAMARALMARPKLLLLDEPSMGLAPLIVEEIFNIVSELKRQGMTIFLVEQNAAQALALADRGYVLETGEVVLSGAGADLLKDEKVKEAYLGI</sequence>
<feature type="domain" description="ABC transporter" evidence="6">
    <location>
        <begin position="225"/>
        <end position="458"/>
    </location>
</feature>
<gene>
    <name evidence="7" type="ORF">SAMN05421831_10832</name>
</gene>
<evidence type="ECO:0000259" key="6">
    <source>
        <dbReference type="PROSITE" id="PS50893"/>
    </source>
</evidence>
<dbReference type="InterPro" id="IPR003439">
    <property type="entry name" value="ABC_transporter-like_ATP-bd"/>
</dbReference>
<dbReference type="PANTHER" id="PTHR43820">
    <property type="entry name" value="HIGH-AFFINITY BRANCHED-CHAIN AMINO ACID TRANSPORT ATP-BINDING PROTEIN LIVF"/>
    <property type="match status" value="1"/>
</dbReference>
<name>A0A1H6SSU3_9GAMM</name>
<dbReference type="OrthoDB" id="9780942at2"/>
<protein>
    <submittedName>
        <fullName evidence="7">Branched-chain amino acid transport system ATP-binding protein</fullName>
    </submittedName>
</protein>
<dbReference type="InterPro" id="IPR003593">
    <property type="entry name" value="AAA+_ATPase"/>
</dbReference>
<evidence type="ECO:0000256" key="2">
    <source>
        <dbReference type="ARBA" id="ARBA00022448"/>
    </source>
</evidence>
<keyword evidence="3" id="KW-0547">Nucleotide-binding</keyword>
<dbReference type="InterPro" id="IPR052156">
    <property type="entry name" value="BCAA_Transport_ATP-bd_LivF"/>
</dbReference>
<evidence type="ECO:0000256" key="5">
    <source>
        <dbReference type="ARBA" id="ARBA00022970"/>
    </source>
</evidence>
<keyword evidence="5" id="KW-0029">Amino-acid transport</keyword>
<dbReference type="GO" id="GO:0005524">
    <property type="term" value="F:ATP binding"/>
    <property type="evidence" value="ECO:0007669"/>
    <property type="project" value="UniProtKB-KW"/>
</dbReference>
<evidence type="ECO:0000313" key="7">
    <source>
        <dbReference type="EMBL" id="SEI70841.1"/>
    </source>
</evidence>
<dbReference type="CDD" id="cd03224">
    <property type="entry name" value="ABC_TM1139_LivF_branched"/>
    <property type="match status" value="1"/>
</dbReference>
<dbReference type="Pfam" id="PF00005">
    <property type="entry name" value="ABC_tran"/>
    <property type="match status" value="1"/>
</dbReference>
<dbReference type="SUPFAM" id="SSF52540">
    <property type="entry name" value="P-loop containing nucleoside triphosphate hydrolases"/>
    <property type="match status" value="1"/>
</dbReference>
<keyword evidence="4 7" id="KW-0067">ATP-binding</keyword>
<evidence type="ECO:0000256" key="4">
    <source>
        <dbReference type="ARBA" id="ARBA00022840"/>
    </source>
</evidence>
<keyword evidence="2" id="KW-0813">Transport</keyword>
<dbReference type="Proteomes" id="UP000242999">
    <property type="component" value="Unassembled WGS sequence"/>
</dbReference>
<comment type="similarity">
    <text evidence="1">Belongs to the ABC transporter superfamily.</text>
</comment>
<dbReference type="GO" id="GO:0016887">
    <property type="term" value="F:ATP hydrolysis activity"/>
    <property type="evidence" value="ECO:0007669"/>
    <property type="project" value="InterPro"/>
</dbReference>
<dbReference type="InterPro" id="IPR027417">
    <property type="entry name" value="P-loop_NTPase"/>
</dbReference>
<accession>A0A1H6SSU3</accession>
<evidence type="ECO:0000256" key="1">
    <source>
        <dbReference type="ARBA" id="ARBA00005417"/>
    </source>
</evidence>
<dbReference type="GO" id="GO:0015658">
    <property type="term" value="F:branched-chain amino acid transmembrane transporter activity"/>
    <property type="evidence" value="ECO:0007669"/>
    <property type="project" value="TreeGrafter"/>
</dbReference>
<reference evidence="8" key="1">
    <citation type="submission" date="2016-10" db="EMBL/GenBank/DDBJ databases">
        <authorList>
            <person name="Varghese N."/>
            <person name="Submissions S."/>
        </authorList>
    </citation>
    <scope>NUCLEOTIDE SEQUENCE [LARGE SCALE GENOMIC DNA]</scope>
    <source>
        <strain evidence="8">DSM 7165</strain>
    </source>
</reference>
<dbReference type="InterPro" id="IPR017871">
    <property type="entry name" value="ABC_transporter-like_CS"/>
</dbReference>
<dbReference type="Pfam" id="PF01814">
    <property type="entry name" value="Hemerythrin"/>
    <property type="match status" value="1"/>
</dbReference>
<evidence type="ECO:0000313" key="8">
    <source>
        <dbReference type="Proteomes" id="UP000242999"/>
    </source>
</evidence>
<dbReference type="Gene3D" id="3.40.50.300">
    <property type="entry name" value="P-loop containing nucleotide triphosphate hydrolases"/>
    <property type="match status" value="1"/>
</dbReference>